<evidence type="ECO:0000313" key="2">
    <source>
        <dbReference type="EMBL" id="QOP40952.1"/>
    </source>
</evidence>
<dbReference type="Proteomes" id="UP000593910">
    <property type="component" value="Chromosome"/>
</dbReference>
<proteinExistence type="predicted"/>
<dbReference type="PANTHER" id="PTHR35335:SF1">
    <property type="entry name" value="UPF0716 PROTEIN FXSA"/>
    <property type="match status" value="1"/>
</dbReference>
<protein>
    <submittedName>
        <fullName evidence="2">FxsA family protein</fullName>
    </submittedName>
</protein>
<keyword evidence="1" id="KW-1133">Transmembrane helix</keyword>
<name>A0A7M1AX55_9BACT</name>
<dbReference type="PANTHER" id="PTHR35335">
    <property type="entry name" value="UPF0716 PROTEIN FXSA"/>
    <property type="match status" value="1"/>
</dbReference>
<gene>
    <name evidence="2" type="ORF">FJR03_04025</name>
</gene>
<feature type="transmembrane region" description="Helical" evidence="1">
    <location>
        <begin position="71"/>
        <end position="94"/>
    </location>
</feature>
<organism evidence="2 3">
    <name type="scientific">Sulfurimonas marina</name>
    <dbReference type="NCBI Taxonomy" id="2590551"/>
    <lineage>
        <taxon>Bacteria</taxon>
        <taxon>Pseudomonadati</taxon>
        <taxon>Campylobacterota</taxon>
        <taxon>Epsilonproteobacteria</taxon>
        <taxon>Campylobacterales</taxon>
        <taxon>Sulfurimonadaceae</taxon>
        <taxon>Sulfurimonas</taxon>
    </lineage>
</organism>
<evidence type="ECO:0000256" key="1">
    <source>
        <dbReference type="SAM" id="Phobius"/>
    </source>
</evidence>
<feature type="transmembrane region" description="Helical" evidence="1">
    <location>
        <begin position="20"/>
        <end position="45"/>
    </location>
</feature>
<accession>A0A7M1AX55</accession>
<sequence length="145" mass="16303">MVYFLIYLFLEVLISVNISSAIGGLATFFEILASAFVGIAILVNFRNTLFENMKAVSYNCIDLQEFQRLNLFTLFGAILLIIPGFLTDILGLLLQFSAITSMIVNRYNVQSKSCNSSAFEDEEKLKKDKNDVIDVEIIEHNSSTK</sequence>
<keyword evidence="1" id="KW-0812">Transmembrane</keyword>
<evidence type="ECO:0000313" key="3">
    <source>
        <dbReference type="Proteomes" id="UP000593910"/>
    </source>
</evidence>
<dbReference type="GO" id="GO:0016020">
    <property type="term" value="C:membrane"/>
    <property type="evidence" value="ECO:0007669"/>
    <property type="project" value="InterPro"/>
</dbReference>
<dbReference type="RefSeq" id="WP_193114372.1">
    <property type="nucleotide sequence ID" value="NZ_CP041165.1"/>
</dbReference>
<reference evidence="2 3" key="1">
    <citation type="submission" date="2019-06" db="EMBL/GenBank/DDBJ databases">
        <title>Sulfurimonas gotlandica sp. nov., a chemoautotrophic and psychrotolerant epsilonproteobacterium isolated from a pelagic redoxcline, and an emended description of the genus Sulfurimonas.</title>
        <authorList>
            <person name="Wang S."/>
            <person name="Jiang L."/>
            <person name="Shao Z."/>
        </authorList>
    </citation>
    <scope>NUCLEOTIDE SEQUENCE [LARGE SCALE GENOMIC DNA]</scope>
    <source>
        <strain evidence="2 3">B2</strain>
    </source>
</reference>
<dbReference type="AlphaFoldDB" id="A0A7M1AX55"/>
<dbReference type="KEGG" id="smax:FJR03_04025"/>
<dbReference type="EMBL" id="CP041165">
    <property type="protein sequence ID" value="QOP40952.1"/>
    <property type="molecule type" value="Genomic_DNA"/>
</dbReference>
<keyword evidence="1" id="KW-0472">Membrane</keyword>
<dbReference type="Pfam" id="PF04186">
    <property type="entry name" value="FxsA"/>
    <property type="match status" value="1"/>
</dbReference>
<keyword evidence="3" id="KW-1185">Reference proteome</keyword>
<dbReference type="InterPro" id="IPR007313">
    <property type="entry name" value="FxsA"/>
</dbReference>
<dbReference type="NCBIfam" id="NF008528">
    <property type="entry name" value="PRK11463.1-2"/>
    <property type="match status" value="1"/>
</dbReference>